<keyword evidence="1" id="KW-0472">Membrane</keyword>
<dbReference type="OrthoDB" id="960912at2"/>
<evidence type="ECO:0000313" key="3">
    <source>
        <dbReference type="Proteomes" id="UP000006844"/>
    </source>
</evidence>
<gene>
    <name evidence="2" type="ordered locus">AciPR4_2646</name>
</gene>
<protein>
    <recommendedName>
        <fullName evidence="4">Transmembrane protein</fullName>
    </recommendedName>
</protein>
<keyword evidence="1" id="KW-0812">Transmembrane</keyword>
<feature type="transmembrane region" description="Helical" evidence="1">
    <location>
        <begin position="166"/>
        <end position="184"/>
    </location>
</feature>
<feature type="transmembrane region" description="Helical" evidence="1">
    <location>
        <begin position="136"/>
        <end position="154"/>
    </location>
</feature>
<feature type="transmembrane region" description="Helical" evidence="1">
    <location>
        <begin position="105"/>
        <end position="124"/>
    </location>
</feature>
<name>E8V1T6_TERSS</name>
<dbReference type="HOGENOM" id="CLU_093484_0_0_0"/>
<keyword evidence="1" id="KW-1133">Transmembrane helix</keyword>
<feature type="transmembrane region" description="Helical" evidence="1">
    <location>
        <begin position="79"/>
        <end position="99"/>
    </location>
</feature>
<dbReference type="AlphaFoldDB" id="E8V1T6"/>
<keyword evidence="3" id="KW-1185">Reference proteome</keyword>
<dbReference type="Proteomes" id="UP000006844">
    <property type="component" value="Chromosome"/>
</dbReference>
<feature type="transmembrane region" description="Helical" evidence="1">
    <location>
        <begin position="45"/>
        <end position="67"/>
    </location>
</feature>
<dbReference type="KEGG" id="tsa:AciPR4_2646"/>
<evidence type="ECO:0000256" key="1">
    <source>
        <dbReference type="SAM" id="Phobius"/>
    </source>
</evidence>
<dbReference type="EMBL" id="CP002467">
    <property type="protein sequence ID" value="ADV83424.1"/>
    <property type="molecule type" value="Genomic_DNA"/>
</dbReference>
<evidence type="ECO:0000313" key="2">
    <source>
        <dbReference type="EMBL" id="ADV83424.1"/>
    </source>
</evidence>
<dbReference type="eggNOG" id="ENOG502ZBW7">
    <property type="taxonomic scope" value="Bacteria"/>
</dbReference>
<evidence type="ECO:0008006" key="4">
    <source>
        <dbReference type="Google" id="ProtNLM"/>
    </source>
</evidence>
<dbReference type="STRING" id="401053.AciPR4_2646"/>
<accession>E8V1T6</accession>
<feature type="transmembrane region" description="Helical" evidence="1">
    <location>
        <begin position="21"/>
        <end position="39"/>
    </location>
</feature>
<sequence>MTNTFRNPGTQKPTSSLRTLYFSRTIIQFIWAALVIAFATSSPLLAVILMVAYPLWDVACTLFDLSSSNTSDSTASSKTLQYCNIALGVVTAIGIGVGASSEMRYAVAAFGAWAFAAGLLQLAVGIYRRSLMKGQWAMILSGVQSMIAGGAFLFGGLGGKVHVKDLGGYAVFGGVYFLISAILLGRKNRSLETTAAGA</sequence>
<proteinExistence type="predicted"/>
<organism evidence="2 3">
    <name type="scientific">Terriglobus saanensis (strain ATCC BAA-1853 / DSM 23119 / SP1PR4)</name>
    <dbReference type="NCBI Taxonomy" id="401053"/>
    <lineage>
        <taxon>Bacteria</taxon>
        <taxon>Pseudomonadati</taxon>
        <taxon>Acidobacteriota</taxon>
        <taxon>Terriglobia</taxon>
        <taxon>Terriglobales</taxon>
        <taxon>Acidobacteriaceae</taxon>
        <taxon>Terriglobus</taxon>
    </lineage>
</organism>
<reference evidence="2 3" key="1">
    <citation type="journal article" date="2012" name="Stand. Genomic Sci.">
        <title>Complete genome sequence of Terriglobus saanensis type strain SP1PR4(T), an Acidobacteria from tundra soil.</title>
        <authorList>
            <person name="Rawat S.R."/>
            <person name="Mannisto M.K."/>
            <person name="Starovoytov V."/>
            <person name="Goodwin L."/>
            <person name="Nolan M."/>
            <person name="Hauser L."/>
            <person name="Land M."/>
            <person name="Davenport K.W."/>
            <person name="Woyke T."/>
            <person name="Haggblom M.M."/>
        </authorList>
    </citation>
    <scope>NUCLEOTIDE SEQUENCE</scope>
    <source>
        <strain evidence="3">ATCC BAA-1853 / DSM 23119 / SP1PR4</strain>
    </source>
</reference>
<dbReference type="RefSeq" id="WP_013569157.1">
    <property type="nucleotide sequence ID" value="NC_014963.1"/>
</dbReference>